<keyword evidence="1" id="KW-1133">Transmembrane helix</keyword>
<feature type="transmembrane region" description="Helical" evidence="1">
    <location>
        <begin position="12"/>
        <end position="32"/>
    </location>
</feature>
<evidence type="ECO:0000256" key="1">
    <source>
        <dbReference type="SAM" id="Phobius"/>
    </source>
</evidence>
<keyword evidence="1" id="KW-0472">Membrane</keyword>
<dbReference type="Proteomes" id="UP000827753">
    <property type="component" value="Segment"/>
</dbReference>
<evidence type="ECO:0000313" key="3">
    <source>
        <dbReference type="Proteomes" id="UP000827753"/>
    </source>
</evidence>
<keyword evidence="1" id="KW-0812">Transmembrane</keyword>
<reference evidence="2 3" key="1">
    <citation type="submission" date="2021-10" db="EMBL/GenBank/DDBJ databases">
        <authorList>
            <person name="Lavering E.D."/>
            <person name="James R."/>
            <person name="Fairholm J.D."/>
            <person name="Ogilvie B.H."/>
            <person name="Thurgood T.L."/>
            <person name="Robison R.A."/>
            <person name="Grose J.H."/>
        </authorList>
    </citation>
    <scope>NUCLEOTIDE SEQUENCE [LARGE SCALE GENOMIC DNA]</scope>
</reference>
<evidence type="ECO:0000313" key="2">
    <source>
        <dbReference type="EMBL" id="UGO47863.1"/>
    </source>
</evidence>
<name>A0AAE8YQP7_9CAUD</name>
<proteinExistence type="predicted"/>
<protein>
    <submittedName>
        <fullName evidence="2">Uncharacterized protein</fullName>
    </submittedName>
</protein>
<accession>A0AAE8YQP7</accession>
<organism evidence="2 3">
    <name type="scientific">Bacillus phage vB_BanS_MrDarsey</name>
    <dbReference type="NCBI Taxonomy" id="2894787"/>
    <lineage>
        <taxon>Viruses</taxon>
        <taxon>Duplodnaviria</taxon>
        <taxon>Heunggongvirae</taxon>
        <taxon>Uroviricota</taxon>
        <taxon>Caudoviricetes</taxon>
        <taxon>Joanripponvirinae</taxon>
        <taxon>Tsamsavirus</taxon>
        <taxon>Tsamsavirus mrdarsey</taxon>
    </lineage>
</organism>
<sequence length="44" mass="4990">MFYERSGCMNIIYGIALVLAIALNVYVFNLVMDDLSMNPKSDED</sequence>
<gene>
    <name evidence="2" type="ORF">MRDARSEY_31</name>
</gene>
<keyword evidence="3" id="KW-1185">Reference proteome</keyword>
<dbReference type="EMBL" id="OK499987">
    <property type="protein sequence ID" value="UGO47863.1"/>
    <property type="molecule type" value="Genomic_DNA"/>
</dbReference>